<keyword evidence="2" id="KW-0479">Metal-binding</keyword>
<dbReference type="Gene3D" id="3.40.190.10">
    <property type="entry name" value="Periplasmic binding protein-like II"/>
    <property type="match status" value="2"/>
</dbReference>
<keyword evidence="6" id="KW-1185">Reference proteome</keyword>
<gene>
    <name evidence="5" type="ORF">ACETWP_11110</name>
</gene>
<comment type="caution">
    <text evidence="5">The sequence shown here is derived from an EMBL/GenBank/DDBJ whole genome shotgun (WGS) entry which is preliminary data.</text>
</comment>
<organism evidence="5 6">
    <name type="scientific">Arthrobacter halodurans</name>
    <dbReference type="NCBI Taxonomy" id="516699"/>
    <lineage>
        <taxon>Bacteria</taxon>
        <taxon>Bacillati</taxon>
        <taxon>Actinomycetota</taxon>
        <taxon>Actinomycetes</taxon>
        <taxon>Micrococcales</taxon>
        <taxon>Micrococcaceae</taxon>
        <taxon>Arthrobacter</taxon>
    </lineage>
</organism>
<proteinExistence type="inferred from homology"/>
<evidence type="ECO:0000256" key="2">
    <source>
        <dbReference type="ARBA" id="ARBA00022723"/>
    </source>
</evidence>
<evidence type="ECO:0000313" key="5">
    <source>
        <dbReference type="EMBL" id="MFB0835139.1"/>
    </source>
</evidence>
<evidence type="ECO:0000313" key="6">
    <source>
        <dbReference type="Proteomes" id="UP001575652"/>
    </source>
</evidence>
<evidence type="ECO:0000256" key="4">
    <source>
        <dbReference type="SAM" id="SignalP"/>
    </source>
</evidence>
<sequence length="278" mass="27704">MTHRRPKTRPVGAASRAAFRAARRACALAALLAAVLLAGCGAPGAAHPGADPAASDQGRGASDIGFFAAASLTDVAPLLTAAYARETGDTRGIPINLASSARLVQQANSGEVPDVMVTADAASLDALARPGEFRRLGDVALNRLVIAVRPGSGIADAGGLATAGAVALCAPSVPCGRAAGDYLERKGLRLATVTEEDSVRAVLSKVASGQVDAGFVYATDAAAAGDAVETVPLDVEIAPNAYPLLLAADAPAAAESFAAWLLGDTAAGILAEAGFERP</sequence>
<dbReference type="Proteomes" id="UP001575652">
    <property type="component" value="Unassembled WGS sequence"/>
</dbReference>
<dbReference type="EMBL" id="JBHDLJ010000008">
    <property type="protein sequence ID" value="MFB0835139.1"/>
    <property type="molecule type" value="Genomic_DNA"/>
</dbReference>
<dbReference type="PANTHER" id="PTHR30632:SF0">
    <property type="entry name" value="SULFATE-BINDING PROTEIN"/>
    <property type="match status" value="1"/>
</dbReference>
<protein>
    <submittedName>
        <fullName evidence="5">Extracellular solute-binding protein</fullName>
    </submittedName>
</protein>
<evidence type="ECO:0000256" key="3">
    <source>
        <dbReference type="ARBA" id="ARBA00022729"/>
    </source>
</evidence>
<dbReference type="InterPro" id="IPR050682">
    <property type="entry name" value="ModA/WtpA"/>
</dbReference>
<feature type="chain" id="PRO_5045375834" evidence="4">
    <location>
        <begin position="46"/>
        <end position="278"/>
    </location>
</feature>
<name>A0ABV4UNA6_9MICC</name>
<comment type="similarity">
    <text evidence="1">Belongs to the bacterial solute-binding protein ModA family.</text>
</comment>
<reference evidence="5 6" key="1">
    <citation type="submission" date="2024-09" db="EMBL/GenBank/DDBJ databases">
        <authorList>
            <person name="Salinas-Garcia M.A."/>
            <person name="Prieme A."/>
        </authorList>
    </citation>
    <scope>NUCLEOTIDE SEQUENCE [LARGE SCALE GENOMIC DNA]</scope>
    <source>
        <strain evidence="5 6">DSM 21081</strain>
    </source>
</reference>
<dbReference type="SUPFAM" id="SSF53850">
    <property type="entry name" value="Periplasmic binding protein-like II"/>
    <property type="match status" value="1"/>
</dbReference>
<feature type="signal peptide" evidence="4">
    <location>
        <begin position="1"/>
        <end position="45"/>
    </location>
</feature>
<keyword evidence="3 4" id="KW-0732">Signal</keyword>
<accession>A0ABV4UNA6</accession>
<dbReference type="Pfam" id="PF13531">
    <property type="entry name" value="SBP_bac_11"/>
    <property type="match status" value="1"/>
</dbReference>
<evidence type="ECO:0000256" key="1">
    <source>
        <dbReference type="ARBA" id="ARBA00009175"/>
    </source>
</evidence>
<dbReference type="InterPro" id="IPR005950">
    <property type="entry name" value="ModA"/>
</dbReference>
<dbReference type="PIRSF" id="PIRSF004846">
    <property type="entry name" value="ModA"/>
    <property type="match status" value="1"/>
</dbReference>
<dbReference type="PANTHER" id="PTHR30632">
    <property type="entry name" value="MOLYBDATE-BINDING PERIPLASMIC PROTEIN"/>
    <property type="match status" value="1"/>
</dbReference>
<dbReference type="RefSeq" id="WP_373972311.1">
    <property type="nucleotide sequence ID" value="NZ_JBHDLJ010000008.1"/>
</dbReference>